<dbReference type="InterPro" id="IPR011335">
    <property type="entry name" value="Restrct_endonuc-II-like"/>
</dbReference>
<reference evidence="1" key="1">
    <citation type="journal article" date="2014" name="Int. J. Syst. Evol. Microbiol.">
        <title>Complete genome sequence of Corynebacterium casei LMG S-19264T (=DSM 44701T), isolated from a smear-ripened cheese.</title>
        <authorList>
            <consortium name="US DOE Joint Genome Institute (JGI-PGF)"/>
            <person name="Walter F."/>
            <person name="Albersmeier A."/>
            <person name="Kalinowski J."/>
            <person name="Ruckert C."/>
        </authorList>
    </citation>
    <scope>NUCLEOTIDE SEQUENCE</scope>
    <source>
        <strain evidence="1">CGMCC 1.15958</strain>
    </source>
</reference>
<comment type="caution">
    <text evidence="1">The sequence shown here is derived from an EMBL/GenBank/DDBJ whole genome shotgun (WGS) entry which is preliminary data.</text>
</comment>
<keyword evidence="2" id="KW-1185">Reference proteome</keyword>
<dbReference type="Proteomes" id="UP000609064">
    <property type="component" value="Unassembled WGS sequence"/>
</dbReference>
<protein>
    <submittedName>
        <fullName evidence="1">Uncharacterized protein</fullName>
    </submittedName>
</protein>
<accession>A0A916Z0W5</accession>
<evidence type="ECO:0000313" key="2">
    <source>
        <dbReference type="Proteomes" id="UP000609064"/>
    </source>
</evidence>
<evidence type="ECO:0000313" key="1">
    <source>
        <dbReference type="EMBL" id="GGD70694.1"/>
    </source>
</evidence>
<organism evidence="1 2">
    <name type="scientific">Emticicia aquatilis</name>
    <dbReference type="NCBI Taxonomy" id="1537369"/>
    <lineage>
        <taxon>Bacteria</taxon>
        <taxon>Pseudomonadati</taxon>
        <taxon>Bacteroidota</taxon>
        <taxon>Cytophagia</taxon>
        <taxon>Cytophagales</taxon>
        <taxon>Leadbetterellaceae</taxon>
        <taxon>Emticicia</taxon>
    </lineage>
</organism>
<dbReference type="SUPFAM" id="SSF52980">
    <property type="entry name" value="Restriction endonuclease-like"/>
    <property type="match status" value="1"/>
</dbReference>
<gene>
    <name evidence="1" type="ORF">GCM10011514_38460</name>
</gene>
<name>A0A916Z0W5_9BACT</name>
<reference evidence="1" key="2">
    <citation type="submission" date="2020-09" db="EMBL/GenBank/DDBJ databases">
        <authorList>
            <person name="Sun Q."/>
            <person name="Zhou Y."/>
        </authorList>
    </citation>
    <scope>NUCLEOTIDE SEQUENCE</scope>
    <source>
        <strain evidence="1">CGMCC 1.15958</strain>
    </source>
</reference>
<dbReference type="EMBL" id="BMKK01000008">
    <property type="protein sequence ID" value="GGD70694.1"/>
    <property type="molecule type" value="Genomic_DNA"/>
</dbReference>
<dbReference type="Gene3D" id="3.90.1570.10">
    <property type="entry name" value="tt1808, chain A"/>
    <property type="match status" value="1"/>
</dbReference>
<proteinExistence type="predicted"/>
<dbReference type="InterPro" id="IPR012296">
    <property type="entry name" value="Nuclease_put_TT1808"/>
</dbReference>
<dbReference type="AlphaFoldDB" id="A0A916Z0W5"/>
<sequence length="60" mass="7207">MVEKLEPYFDFGVKSCWIVIPTLQAILVYDSPTHYEFYHEDEILKDKILNIEIDLKKVFE</sequence>